<dbReference type="InterPro" id="IPR006216">
    <property type="entry name" value="PSII_cyt_b559_CS"/>
</dbReference>
<evidence type="ECO:0000313" key="16">
    <source>
        <dbReference type="EMBL" id="RYR58988.1"/>
    </source>
</evidence>
<evidence type="ECO:0000256" key="11">
    <source>
        <dbReference type="ARBA" id="ARBA00023276"/>
    </source>
</evidence>
<keyword evidence="13" id="KW-0934">Plastid</keyword>
<dbReference type="InterPro" id="IPR013081">
    <property type="entry name" value="PSII_cyt_b559_N"/>
</dbReference>
<dbReference type="GO" id="GO:0009539">
    <property type="term" value="C:photosystem II reaction center"/>
    <property type="evidence" value="ECO:0007669"/>
    <property type="project" value="InterPro"/>
</dbReference>
<comment type="caution">
    <text evidence="16">The sequence shown here is derived from an EMBL/GenBank/DDBJ whole genome shotgun (WGS) entry which is preliminary data.</text>
</comment>
<dbReference type="Pfam" id="PF00283">
    <property type="entry name" value="Cytochrom_B559"/>
    <property type="match status" value="1"/>
</dbReference>
<dbReference type="GO" id="GO:0020037">
    <property type="term" value="F:heme binding"/>
    <property type="evidence" value="ECO:0007669"/>
    <property type="project" value="InterPro"/>
</dbReference>
<evidence type="ECO:0000256" key="7">
    <source>
        <dbReference type="ARBA" id="ARBA00022982"/>
    </source>
</evidence>
<evidence type="ECO:0000256" key="8">
    <source>
        <dbReference type="ARBA" id="ARBA00022989"/>
    </source>
</evidence>
<evidence type="ECO:0000256" key="1">
    <source>
        <dbReference type="ARBA" id="ARBA00004167"/>
    </source>
</evidence>
<gene>
    <name evidence="16" type="ORF">Ahy_A05g024840</name>
</gene>
<evidence type="ECO:0000256" key="13">
    <source>
        <dbReference type="RuleBase" id="RU004529"/>
    </source>
</evidence>
<sequence>MILSKFLLTALIFYGIDPPLTVQEYVELNMSGSTGERSFADIITSIRYWIIHSITIPSLFIAGWLFVSTGLAYDVFGSPRPNEYFTENRQGIPLITGRFDPLDQLDEFRFYGRSATPGCRRRPWGDLVVPTGWRRWVESFSGMFRSSFPLLRKSEPPVQVQETIITAWTIRHPTRNRNDPIARAELYQLSYIPPSQVDLQ</sequence>
<name>A0A445D768_ARAHY</name>
<keyword evidence="7 13" id="KW-0249">Electron transport</keyword>
<dbReference type="SUPFAM" id="SSF161045">
    <property type="entry name" value="Cytochrome b559 subunits"/>
    <property type="match status" value="1"/>
</dbReference>
<keyword evidence="4 13" id="KW-0349">Heme</keyword>
<reference evidence="16 17" key="1">
    <citation type="submission" date="2019-01" db="EMBL/GenBank/DDBJ databases">
        <title>Sequencing of cultivated peanut Arachis hypogaea provides insights into genome evolution and oil improvement.</title>
        <authorList>
            <person name="Chen X."/>
        </authorList>
    </citation>
    <scope>NUCLEOTIDE SEQUENCE [LARGE SCALE GENOMIC DNA]</scope>
    <source>
        <strain evidence="17">cv. Fuhuasheng</strain>
        <tissue evidence="16">Leaves</tissue>
    </source>
</reference>
<evidence type="ECO:0000256" key="10">
    <source>
        <dbReference type="ARBA" id="ARBA00023136"/>
    </source>
</evidence>
<evidence type="ECO:0000313" key="17">
    <source>
        <dbReference type="Proteomes" id="UP000289738"/>
    </source>
</evidence>
<dbReference type="HAMAP" id="MF_00642">
    <property type="entry name" value="PSII_PsbE"/>
    <property type="match status" value="1"/>
</dbReference>
<keyword evidence="6 13" id="KW-0479">Metal-binding</keyword>
<dbReference type="PANTHER" id="PTHR33391:SF9">
    <property type="entry name" value="CYTOCHROME B559 SUBUNIT BETA-RELATED"/>
    <property type="match status" value="1"/>
</dbReference>
<evidence type="ECO:0000256" key="6">
    <source>
        <dbReference type="ARBA" id="ARBA00022723"/>
    </source>
</evidence>
<keyword evidence="11 13" id="KW-0604">Photosystem II</keyword>
<keyword evidence="9 13" id="KW-0408">Iron</keyword>
<comment type="function">
    <text evidence="13">This b-type cytochrome is tightly associated with the reaction center of photosystem II (PSII). PSII is a light-driven water:plastoquinone oxidoreductase that uses light energy to abstract electrons from H(2)O, generating O(2) and a proton gradient subsequently used for ATP formation. It consists of a core antenna complex that captures photons, and an electron transfer chain that converts photonic excitation into a charge separation.</text>
</comment>
<keyword evidence="2 13" id="KW-0813">Transport</keyword>
<evidence type="ECO:0000256" key="3">
    <source>
        <dbReference type="ARBA" id="ARBA00022531"/>
    </source>
</evidence>
<dbReference type="GO" id="GO:0009767">
    <property type="term" value="P:photosynthetic electron transport chain"/>
    <property type="evidence" value="ECO:0007669"/>
    <property type="project" value="InterPro"/>
</dbReference>
<evidence type="ECO:0000256" key="12">
    <source>
        <dbReference type="RuleBase" id="RU000619"/>
    </source>
</evidence>
<evidence type="ECO:0000256" key="9">
    <source>
        <dbReference type="ARBA" id="ARBA00023004"/>
    </source>
</evidence>
<dbReference type="GO" id="GO:0046872">
    <property type="term" value="F:metal ion binding"/>
    <property type="evidence" value="ECO:0007669"/>
    <property type="project" value="UniProtKB-KW"/>
</dbReference>
<dbReference type="GO" id="GO:0009535">
    <property type="term" value="C:chloroplast thylakoid membrane"/>
    <property type="evidence" value="ECO:0007669"/>
    <property type="project" value="UniProtKB-SubCell"/>
</dbReference>
<keyword evidence="5" id="KW-0812">Transmembrane</keyword>
<comment type="subunit">
    <text evidence="13">Heterodimer of an alpha subunit and a beta subunit.</text>
</comment>
<dbReference type="Gene3D" id="1.20.5.860">
    <property type="entry name" value="Photosystem II cytochrome b559, alpha subunit"/>
    <property type="match status" value="1"/>
</dbReference>
<keyword evidence="13" id="KW-0150">Chloroplast</keyword>
<dbReference type="NCBIfam" id="TIGR01332">
    <property type="entry name" value="cyt_b559_alpha"/>
    <property type="match status" value="1"/>
</dbReference>
<evidence type="ECO:0000256" key="5">
    <source>
        <dbReference type="ARBA" id="ARBA00022692"/>
    </source>
</evidence>
<organism evidence="16 17">
    <name type="scientific">Arachis hypogaea</name>
    <name type="common">Peanut</name>
    <dbReference type="NCBI Taxonomy" id="3818"/>
    <lineage>
        <taxon>Eukaryota</taxon>
        <taxon>Viridiplantae</taxon>
        <taxon>Streptophyta</taxon>
        <taxon>Embryophyta</taxon>
        <taxon>Tracheophyta</taxon>
        <taxon>Spermatophyta</taxon>
        <taxon>Magnoliopsida</taxon>
        <taxon>eudicotyledons</taxon>
        <taxon>Gunneridae</taxon>
        <taxon>Pentapetalae</taxon>
        <taxon>rosids</taxon>
        <taxon>fabids</taxon>
        <taxon>Fabales</taxon>
        <taxon>Fabaceae</taxon>
        <taxon>Papilionoideae</taxon>
        <taxon>50 kb inversion clade</taxon>
        <taxon>dalbergioids sensu lato</taxon>
        <taxon>Dalbergieae</taxon>
        <taxon>Pterocarpus clade</taxon>
        <taxon>Arachis</taxon>
    </lineage>
</organism>
<dbReference type="PANTHER" id="PTHR33391">
    <property type="entry name" value="CYTOCHROME B559 SUBUNIT BETA-RELATED"/>
    <property type="match status" value="1"/>
</dbReference>
<accession>A0A445D768</accession>
<comment type="similarity">
    <text evidence="13">Belongs to the PsbE/PsbF family.</text>
</comment>
<evidence type="ECO:0000259" key="14">
    <source>
        <dbReference type="Pfam" id="PF00283"/>
    </source>
</evidence>
<dbReference type="InterPro" id="IPR013082">
    <property type="entry name" value="PSII_cytb559_asu_lum"/>
</dbReference>
<feature type="domain" description="Photosystem II cytochrome b559 N-terminal" evidence="14">
    <location>
        <begin position="35"/>
        <end position="63"/>
    </location>
</feature>
<dbReference type="Pfam" id="PF00284">
    <property type="entry name" value="Cytochrom_B559a"/>
    <property type="match status" value="1"/>
</dbReference>
<feature type="domain" description="Photosystem II cytochrome b559 alpha subunit lumenal region" evidence="15">
    <location>
        <begin position="71"/>
        <end position="108"/>
    </location>
</feature>
<keyword evidence="17" id="KW-1185">Reference proteome</keyword>
<keyword evidence="8" id="KW-1133">Transmembrane helix</keyword>
<comment type="subcellular location">
    <subcellularLocation>
        <location evidence="1">Membrane</location>
        <topology evidence="1">Single-pass membrane protein</topology>
    </subcellularLocation>
    <subcellularLocation>
        <location evidence="13">Plastid</location>
        <location evidence="13">Chloroplast thylakoid membrane</location>
        <topology evidence="13">Single-pass membrane protein</topology>
    </subcellularLocation>
</comment>
<dbReference type="AlphaFoldDB" id="A0A445D768"/>
<keyword evidence="10" id="KW-0472">Membrane</keyword>
<dbReference type="Proteomes" id="UP000289738">
    <property type="component" value="Chromosome A05"/>
</dbReference>
<dbReference type="PROSITE" id="PS00537">
    <property type="entry name" value="CYTOCHROME_B559"/>
    <property type="match status" value="1"/>
</dbReference>
<proteinExistence type="inferred from homology"/>
<evidence type="ECO:0000256" key="2">
    <source>
        <dbReference type="ARBA" id="ARBA00022448"/>
    </source>
</evidence>
<protein>
    <recommendedName>
        <fullName evidence="12">Cytochrome b559 subunit alpha</fullName>
    </recommendedName>
    <alternativeName>
        <fullName evidence="13">PSII reaction center subunit V</fullName>
    </alternativeName>
</protein>
<dbReference type="InterPro" id="IPR037025">
    <property type="entry name" value="PSII_cyt_b559_asu_sf"/>
</dbReference>
<dbReference type="EMBL" id="SDMP01000005">
    <property type="protein sequence ID" value="RYR58988.1"/>
    <property type="molecule type" value="Genomic_DNA"/>
</dbReference>
<dbReference type="STRING" id="3818.A0A445D768"/>
<evidence type="ECO:0000256" key="4">
    <source>
        <dbReference type="ARBA" id="ARBA00022617"/>
    </source>
</evidence>
<dbReference type="InterPro" id="IPR006217">
    <property type="entry name" value="PSII_cyt_b559_asu"/>
</dbReference>
<keyword evidence="3 13" id="KW-0602">Photosynthesis</keyword>
<evidence type="ECO:0000259" key="15">
    <source>
        <dbReference type="Pfam" id="PF00284"/>
    </source>
</evidence>